<dbReference type="InterPro" id="IPR019322">
    <property type="entry name" value="TIMM29"/>
</dbReference>
<evidence type="ECO:0000313" key="2">
    <source>
        <dbReference type="Proteomes" id="UP001153636"/>
    </source>
</evidence>
<sequence>MWKFSRKSYSNAIVITTDQWKEVSQRLNNKIKGTFFEKWVKYWKQLAGDYKDVALNLKTEMQQKRLKSALYLSGISLLSYCATHNPDLITFRAKYVESANELALINPNAANPMAINHLKYIENCYNSNRIRYINLGILSIVWVDEFSEDCDTYECKCSYLQVPYRRFGERILDVGFLNTWWVISRRMLDYDINF</sequence>
<name>A0A9P0D8N3_9CUCU</name>
<reference evidence="1" key="1">
    <citation type="submission" date="2022-01" db="EMBL/GenBank/DDBJ databases">
        <authorList>
            <person name="King R."/>
        </authorList>
    </citation>
    <scope>NUCLEOTIDE SEQUENCE</scope>
</reference>
<evidence type="ECO:0008006" key="3">
    <source>
        <dbReference type="Google" id="ProtNLM"/>
    </source>
</evidence>
<dbReference type="PANTHER" id="PTHR21435:SF1">
    <property type="entry name" value="MITOCHONDRIAL IMPORT INNER MEMBRANE TRANSLOCASE SUBUNIT TIM29"/>
    <property type="match status" value="1"/>
</dbReference>
<dbReference type="Pfam" id="PF10171">
    <property type="entry name" value="Tim29"/>
    <property type="match status" value="1"/>
</dbReference>
<dbReference type="EMBL" id="OV651820">
    <property type="protein sequence ID" value="CAH1114466.1"/>
    <property type="molecule type" value="Genomic_DNA"/>
</dbReference>
<dbReference type="AlphaFoldDB" id="A0A9P0D8N3"/>
<dbReference type="Proteomes" id="UP001153636">
    <property type="component" value="Chromosome 8"/>
</dbReference>
<protein>
    <recommendedName>
        <fullName evidence="3">Mitochondrial import inner membrane translocase subunit Tim29</fullName>
    </recommendedName>
</protein>
<gene>
    <name evidence="1" type="ORF">PSYICH_LOCUS14533</name>
</gene>
<accession>A0A9P0D8N3</accession>
<keyword evidence="2" id="KW-1185">Reference proteome</keyword>
<evidence type="ECO:0000313" key="1">
    <source>
        <dbReference type="EMBL" id="CAH1114466.1"/>
    </source>
</evidence>
<dbReference type="GO" id="GO:0042721">
    <property type="term" value="C:TIM22 mitochondrial import inner membrane insertion complex"/>
    <property type="evidence" value="ECO:0007669"/>
    <property type="project" value="InterPro"/>
</dbReference>
<organism evidence="1 2">
    <name type="scientific">Psylliodes chrysocephalus</name>
    <dbReference type="NCBI Taxonomy" id="3402493"/>
    <lineage>
        <taxon>Eukaryota</taxon>
        <taxon>Metazoa</taxon>
        <taxon>Ecdysozoa</taxon>
        <taxon>Arthropoda</taxon>
        <taxon>Hexapoda</taxon>
        <taxon>Insecta</taxon>
        <taxon>Pterygota</taxon>
        <taxon>Neoptera</taxon>
        <taxon>Endopterygota</taxon>
        <taxon>Coleoptera</taxon>
        <taxon>Polyphaga</taxon>
        <taxon>Cucujiformia</taxon>
        <taxon>Chrysomeloidea</taxon>
        <taxon>Chrysomelidae</taxon>
        <taxon>Galerucinae</taxon>
        <taxon>Alticini</taxon>
        <taxon>Psylliodes</taxon>
    </lineage>
</organism>
<dbReference type="PANTHER" id="PTHR21435">
    <property type="entry name" value="MITOCHONDRIAL IMPORT INNER MEMBRANE TRANSLOCASE SUBUNIT TIM29"/>
    <property type="match status" value="1"/>
</dbReference>
<proteinExistence type="predicted"/>
<dbReference type="OrthoDB" id="5970620at2759"/>
<dbReference type="GO" id="GO:0045039">
    <property type="term" value="P:protein insertion into mitochondrial inner membrane"/>
    <property type="evidence" value="ECO:0007669"/>
    <property type="project" value="TreeGrafter"/>
</dbReference>